<evidence type="ECO:0000259" key="2">
    <source>
        <dbReference type="PROSITE" id="PS50109"/>
    </source>
</evidence>
<organism evidence="3 4">
    <name type="scientific">Taibaiella soli</name>
    <dbReference type="NCBI Taxonomy" id="1649169"/>
    <lineage>
        <taxon>Bacteria</taxon>
        <taxon>Pseudomonadati</taxon>
        <taxon>Bacteroidota</taxon>
        <taxon>Chitinophagia</taxon>
        <taxon>Chitinophagales</taxon>
        <taxon>Chitinophagaceae</taxon>
        <taxon>Taibaiella</taxon>
    </lineage>
</organism>
<dbReference type="Pfam" id="PF02518">
    <property type="entry name" value="HATPase_c"/>
    <property type="match status" value="1"/>
</dbReference>
<evidence type="ECO:0000313" key="4">
    <source>
        <dbReference type="Proteomes" id="UP000248745"/>
    </source>
</evidence>
<dbReference type="AlphaFoldDB" id="A0A2W2AF67"/>
<evidence type="ECO:0000313" key="3">
    <source>
        <dbReference type="EMBL" id="PZF73941.1"/>
    </source>
</evidence>
<dbReference type="InterPro" id="IPR043836">
    <property type="entry name" value="DHp"/>
</dbReference>
<dbReference type="InterPro" id="IPR003594">
    <property type="entry name" value="HATPase_dom"/>
</dbReference>
<accession>A0A2W2AF67</accession>
<feature type="domain" description="Histidine kinase" evidence="2">
    <location>
        <begin position="785"/>
        <end position="992"/>
    </location>
</feature>
<dbReference type="SUPFAM" id="SSF55874">
    <property type="entry name" value="ATPase domain of HSP90 chaperone/DNA topoisomerase II/histidine kinase"/>
    <property type="match status" value="2"/>
</dbReference>
<reference evidence="3 4" key="1">
    <citation type="submission" date="2018-06" db="EMBL/GenBank/DDBJ databases">
        <title>Mucibacter soli gen. nov., sp. nov., a new member of the family Chitinophagaceae producing mucin.</title>
        <authorList>
            <person name="Kim M.-K."/>
            <person name="Park S."/>
            <person name="Kim T.-S."/>
            <person name="Joung Y."/>
            <person name="Han J.-H."/>
            <person name="Kim S.B."/>
        </authorList>
    </citation>
    <scope>NUCLEOTIDE SEQUENCE [LARGE SCALE GENOMIC DNA]</scope>
    <source>
        <strain evidence="3 4">R1-15</strain>
    </source>
</reference>
<dbReference type="GO" id="GO:0005524">
    <property type="term" value="F:ATP binding"/>
    <property type="evidence" value="ECO:0007669"/>
    <property type="project" value="UniProtKB-KW"/>
</dbReference>
<evidence type="ECO:0000256" key="1">
    <source>
        <dbReference type="SAM" id="Coils"/>
    </source>
</evidence>
<gene>
    <name evidence="3" type="ORF">DN068_06265</name>
</gene>
<name>A0A2W2AF67_9BACT</name>
<sequence>MAKFKTRARALDMLGRQQIAGIPTAINELFKNAHDAYADNVEIDYFRKGKLLVLRDNGIGMTRADFESRWLTLGTESKFTNRKTPPPSRPANKSERAIMGEKGIGRLAIASIGSQVLILTKARRGNYNHKIVAALINWKIFELPGLDLDQVTIPVREFDELPDRGDIEEMKKELIDSLNDLAKNDDITFEEAQSIIQIITELDVSPIELNDYLIGDFSLANDRSGTFFYVSPVDETLNNDIDGAKDSQDATKIEKMLMGFTNTMTPEHPEPQITVAFRDFRGNDNLYYDLLDKEEFFAPEDFEIADHHFQGIFDEFGQFSGTIKVYREKTFDHKVGWNGNNYKETECGPFKLNVAYVQGLQRQSVIDSENYGIITAKGDKYGGLYIYRDNIRILPYGNSDYDFIDVEKNRTKSAKFYFFSYRRMFGVIDIDKKWNANLREKAGREGFIENKAYRQLQDILKNFFVQLAADFFREGSSSGPKAEFWVQKRAERETYYKALERRDQQAKVRKEKFQTTLNKFFDDSKNQKHQKDIAELIQTIERDFSSVAHIEDPEEAGQALINHEIASRKLIDDYRQKIKINPPKGFTISKDTSRDFEAYQIELQKLESGLLQDAADNIDTIVEEYKTLLNIEIDKRKRLEMAVDYISAEAKKAASAKRKEAQEAVVEITSKVKELANDLMIDLDNQIRDVKDRFKNLNVSNEEDFDLVEERKIMEADISRGKDRATQTLERVIRQLQGIYWDKDSNNEFITNDQISDAMAEELEELRERVQADIELSQLGLAVGVIHHEFNSTVKSIRGSLKDLRAWADVNEKLEGVYKNIKVNFEHLDKYLNLFTPLNKRLNRQREFIPSLEIKTFLIDLFKARIERHDIKFKHTKAFGSHKLFGFRSTFYPVFVNIIDNAIHWLNQNDGVEEKVIRLHADDTGIYISNNGPSIPTKDAERIFELGFSRKVNGRGMGLHISKEVLAAENYKIYLDSPREGGNVTFKIESNNS</sequence>
<keyword evidence="3" id="KW-0067">ATP-binding</keyword>
<dbReference type="EMBL" id="QKTW01000009">
    <property type="protein sequence ID" value="PZF73941.1"/>
    <property type="molecule type" value="Genomic_DNA"/>
</dbReference>
<dbReference type="Gene3D" id="3.30.565.10">
    <property type="entry name" value="Histidine kinase-like ATPase, C-terminal domain"/>
    <property type="match status" value="2"/>
</dbReference>
<feature type="coiled-coil region" evidence="1">
    <location>
        <begin position="651"/>
        <end position="678"/>
    </location>
</feature>
<dbReference type="OrthoDB" id="9816482at2"/>
<keyword evidence="1" id="KW-0175">Coiled coil</keyword>
<dbReference type="InterPro" id="IPR036890">
    <property type="entry name" value="HATPase_C_sf"/>
</dbReference>
<keyword evidence="3" id="KW-0547">Nucleotide-binding</keyword>
<dbReference type="SMART" id="SM00387">
    <property type="entry name" value="HATPase_c"/>
    <property type="match status" value="1"/>
</dbReference>
<dbReference type="InterPro" id="IPR005467">
    <property type="entry name" value="His_kinase_dom"/>
</dbReference>
<comment type="caution">
    <text evidence="3">The sequence shown here is derived from an EMBL/GenBank/DDBJ whole genome shotgun (WGS) entry which is preliminary data.</text>
</comment>
<proteinExistence type="predicted"/>
<dbReference type="Proteomes" id="UP000248745">
    <property type="component" value="Unassembled WGS sequence"/>
</dbReference>
<dbReference type="RefSeq" id="WP_110998038.1">
    <property type="nucleotide sequence ID" value="NZ_QKTW01000009.1"/>
</dbReference>
<dbReference type="PROSITE" id="PS50109">
    <property type="entry name" value="HIS_KIN"/>
    <property type="match status" value="1"/>
</dbReference>
<keyword evidence="4" id="KW-1185">Reference proteome</keyword>
<dbReference type="Pfam" id="PF13589">
    <property type="entry name" value="HATPase_c_3"/>
    <property type="match status" value="1"/>
</dbReference>
<protein>
    <submittedName>
        <fullName evidence="3">ATP-binding protein</fullName>
    </submittedName>
</protein>
<dbReference type="Pfam" id="PF19191">
    <property type="entry name" value="HEF_HK"/>
    <property type="match status" value="1"/>
</dbReference>